<accession>A0A8J7C0A8</accession>
<evidence type="ECO:0000313" key="5">
    <source>
        <dbReference type="Proteomes" id="UP000629098"/>
    </source>
</evidence>
<keyword evidence="2 3" id="KW-0808">Transferase</keyword>
<proteinExistence type="inferred from homology"/>
<dbReference type="PANTHER" id="PTHR48043:SF145">
    <property type="entry name" value="FI06409P-RELATED"/>
    <property type="match status" value="1"/>
</dbReference>
<keyword evidence="5" id="KW-1185">Reference proteome</keyword>
<comment type="similarity">
    <text evidence="3">Belongs to the UDP-glycosyltransferase family.</text>
</comment>
<dbReference type="AlphaFoldDB" id="A0A8J7C0A8"/>
<evidence type="ECO:0000313" key="4">
    <source>
        <dbReference type="EMBL" id="MBD2777693.1"/>
    </source>
</evidence>
<dbReference type="PROSITE" id="PS00375">
    <property type="entry name" value="UDPGT"/>
    <property type="match status" value="1"/>
</dbReference>
<dbReference type="CDD" id="cd03784">
    <property type="entry name" value="GT1_Gtf-like"/>
    <property type="match status" value="1"/>
</dbReference>
<dbReference type="PANTHER" id="PTHR48043">
    <property type="entry name" value="EG:EG0003.4 PROTEIN-RELATED"/>
    <property type="match status" value="1"/>
</dbReference>
<dbReference type="RefSeq" id="WP_190836763.1">
    <property type="nucleotide sequence ID" value="NZ_CAWPPI010000117.1"/>
</dbReference>
<dbReference type="GO" id="GO:0008194">
    <property type="term" value="F:UDP-glycosyltransferase activity"/>
    <property type="evidence" value="ECO:0007669"/>
    <property type="project" value="InterPro"/>
</dbReference>
<organism evidence="4 5">
    <name type="scientific">Iningainema tapete BLCC-T55</name>
    <dbReference type="NCBI Taxonomy" id="2748662"/>
    <lineage>
        <taxon>Bacteria</taxon>
        <taxon>Bacillati</taxon>
        <taxon>Cyanobacteriota</taxon>
        <taxon>Cyanophyceae</taxon>
        <taxon>Nostocales</taxon>
        <taxon>Scytonemataceae</taxon>
        <taxon>Iningainema tapete</taxon>
    </lineage>
</organism>
<gene>
    <name evidence="4" type="ORF">ICL16_38050</name>
</gene>
<dbReference type="Pfam" id="PF00201">
    <property type="entry name" value="UDPGT"/>
    <property type="match status" value="1"/>
</dbReference>
<dbReference type="InterPro" id="IPR002213">
    <property type="entry name" value="UDP_glucos_trans"/>
</dbReference>
<comment type="caution">
    <text evidence="4">The sequence shown here is derived from an EMBL/GenBank/DDBJ whole genome shotgun (WGS) entry which is preliminary data.</text>
</comment>
<dbReference type="EMBL" id="JACXAE010000117">
    <property type="protein sequence ID" value="MBD2777693.1"/>
    <property type="molecule type" value="Genomic_DNA"/>
</dbReference>
<dbReference type="InterPro" id="IPR035595">
    <property type="entry name" value="UDP_glycos_trans_CS"/>
</dbReference>
<evidence type="ECO:0000256" key="1">
    <source>
        <dbReference type="ARBA" id="ARBA00022676"/>
    </source>
</evidence>
<protein>
    <submittedName>
        <fullName evidence="4">Glycosyltransferase family 1 protein</fullName>
    </submittedName>
</protein>
<evidence type="ECO:0000256" key="3">
    <source>
        <dbReference type="RuleBase" id="RU003718"/>
    </source>
</evidence>
<dbReference type="InterPro" id="IPR050271">
    <property type="entry name" value="UDP-glycosyltransferase"/>
</dbReference>
<dbReference type="Gene3D" id="3.40.50.2000">
    <property type="entry name" value="Glycogen Phosphorylase B"/>
    <property type="match status" value="2"/>
</dbReference>
<reference evidence="4" key="1">
    <citation type="submission" date="2020-09" db="EMBL/GenBank/DDBJ databases">
        <title>Iningainema tapete sp. nov. (Scytonemataceae, Cyanobacteria) from greenhouses in central Florida (USA) produces two types of nodularin with biosynthetic potential for microcystin-LR and anabaenopeptins.</title>
        <authorList>
            <person name="Berthold D.E."/>
            <person name="Lefler F.W."/>
            <person name="Huang I.-S."/>
            <person name="Abdulla H."/>
            <person name="Zimba P.V."/>
            <person name="Laughinghouse H.D. IV."/>
        </authorList>
    </citation>
    <scope>NUCLEOTIDE SEQUENCE</scope>
    <source>
        <strain evidence="4">BLCCT55</strain>
    </source>
</reference>
<evidence type="ECO:0000256" key="2">
    <source>
        <dbReference type="ARBA" id="ARBA00022679"/>
    </source>
</evidence>
<dbReference type="Proteomes" id="UP000629098">
    <property type="component" value="Unassembled WGS sequence"/>
</dbReference>
<name>A0A8J7C0A8_9CYAN</name>
<keyword evidence="1 3" id="KW-0328">Glycosyltransferase</keyword>
<dbReference type="SUPFAM" id="SSF53756">
    <property type="entry name" value="UDP-Glycosyltransferase/glycogen phosphorylase"/>
    <property type="match status" value="1"/>
</dbReference>
<sequence length="430" mass="49031">MKKHIMFVSLPLRGHTNQMIALAQELVCRGYQVSFAIAEEAREWLANTGANFIQWEPRQETTDEGINDKNKSVWQRASQEQSIWRGEKMMLNGLIDLYVPMYKTLLAIFQQYNPDILVIDRAVIPAMDLAQQMKIPYIIQTRFLGNFVPSSSKYPRFGTSYSVEMNIWQRLVNFLRPYLLMPHFLPVMRKLNQVRSECSNCKKIKDPFSQRPIIVGTAFGIEIPRPLPPHVQMVGPIFPKTIEPLSPSLRKWLEEIAEVTIVYIAFGTLATIESWQAQALVDGLSDPKFRVLWSLPKSQQHILPALPSSFRIEDFVPQQAVLSHPIVRAFISHCGMNSINEALHWEKPILALPFFGDQHYNAARIVDLGAALKLNKKHFDSTEVRRKMDALLSKPNYIDAARRMSVLFKSTGGLDRAADIVESTLTEGIS</sequence>